<feature type="transmembrane region" description="Helical" evidence="7">
    <location>
        <begin position="183"/>
        <end position="205"/>
    </location>
</feature>
<organism evidence="9 10">
    <name type="scientific">Sporothrix curviconia</name>
    <dbReference type="NCBI Taxonomy" id="1260050"/>
    <lineage>
        <taxon>Eukaryota</taxon>
        <taxon>Fungi</taxon>
        <taxon>Dikarya</taxon>
        <taxon>Ascomycota</taxon>
        <taxon>Pezizomycotina</taxon>
        <taxon>Sordariomycetes</taxon>
        <taxon>Sordariomycetidae</taxon>
        <taxon>Ophiostomatales</taxon>
        <taxon>Ophiostomataceae</taxon>
        <taxon>Sporothrix</taxon>
    </lineage>
</organism>
<evidence type="ECO:0000256" key="5">
    <source>
        <dbReference type="ARBA" id="ARBA00023065"/>
    </source>
</evidence>
<feature type="transmembrane region" description="Helical" evidence="7">
    <location>
        <begin position="403"/>
        <end position="424"/>
    </location>
</feature>
<evidence type="ECO:0000256" key="3">
    <source>
        <dbReference type="ARBA" id="ARBA00022692"/>
    </source>
</evidence>
<evidence type="ECO:0000256" key="6">
    <source>
        <dbReference type="ARBA" id="ARBA00023136"/>
    </source>
</evidence>
<feature type="transmembrane region" description="Helical" evidence="7">
    <location>
        <begin position="46"/>
        <end position="71"/>
    </location>
</feature>
<evidence type="ECO:0000259" key="8">
    <source>
        <dbReference type="Pfam" id="PF00999"/>
    </source>
</evidence>
<keyword evidence="6 7" id="KW-0472">Membrane</keyword>
<comment type="subcellular location">
    <subcellularLocation>
        <location evidence="1">Membrane</location>
        <topology evidence="1">Multi-pass membrane protein</topology>
    </subcellularLocation>
</comment>
<evidence type="ECO:0000313" key="10">
    <source>
        <dbReference type="Proteomes" id="UP001642405"/>
    </source>
</evidence>
<protein>
    <recommendedName>
        <fullName evidence="8">Cation/H+ exchanger transmembrane domain-containing protein</fullName>
    </recommendedName>
</protein>
<feature type="transmembrane region" description="Helical" evidence="7">
    <location>
        <begin position="370"/>
        <end position="391"/>
    </location>
</feature>
<feature type="transmembrane region" description="Helical" evidence="7">
    <location>
        <begin position="250"/>
        <end position="270"/>
    </location>
</feature>
<feature type="transmembrane region" description="Helical" evidence="7">
    <location>
        <begin position="436"/>
        <end position="459"/>
    </location>
</feature>
<dbReference type="InterPro" id="IPR038770">
    <property type="entry name" value="Na+/solute_symporter_sf"/>
</dbReference>
<sequence length="919" mass="98329">MATTTATVTTTILSTVISTVSSSSASLTSTNRATPQSGVLGGANPIVYNASNPILLFIVQAAIIVIFCRLLAYPLRYLGQPRVIAEVIGGILLGPSVLMRIPDFETNIFPTDSMPVINNVANLGLILFLFLTGLEVDVRLFKNNWKVAMSVSVASMAIPFGLGYAIAWGLFNQFKDEPGTLPITFGTFGLFVGTALAITAFPVLCRILTELNLLGNIVGVTTLAAGVGNDVVGWILLALCVALVNNSSGLTALYALLVVAGWALLLVFAVRPAFIWLLRRTGSLQNGPSESMVCVTLLLVLTSAWFTGIIGVHPIFGGFLVGVICPHDGGFAIKLTEKLEDFISAFFLPLYFALSGLSTNLGLLDNGITWAYVVGVIAVAFFGKIIGGTLSARACQMFWRESFSIGILMSCKGLVELIVLNIGYQAHILSQRTFTIFVVMALITTVATTPLTKLFYPLWYQQKVEKFRRGEIDWEGNPTGSESSGQHQSVEKMNATQVRRLLVYLHLDSLPSVFTFVSLLGGSDCSQNGPIVASKAVSAQESQPEVPVIARRHLQVHGIRILELTERTSSVMKVSEVDELARRDPVVNTFRTFSQLHDVAVSGQVAVVPHASFPDTLATEASETHSDFALIPWGERGVTEDQTTVLAATSSADRFTDRAHLDFVHAALEKAVCNMGIFIDNGFGGAASSSGDRPLFSRTISTLSTPSLRSAANLPVANKSHRIFFPFFGGADDRVALRFVLQLAKNANVTATIGHVTWHGIDAAAAAEISQPPEVHRGFHTALGPDATKDLIKKKEAALEDEPSAQDLGLLATLQSSLPAELASRVTFVNLSVSSKKNVLDDVIECANKIVGQAPRNAGDIIVIGRRHPRLGDNNTRTISESSSSSLDLSKTVGAAGSRVINANPKASILVIQAAGRDQ</sequence>
<evidence type="ECO:0000313" key="9">
    <source>
        <dbReference type="EMBL" id="CAK7211149.1"/>
    </source>
</evidence>
<dbReference type="InterPro" id="IPR050794">
    <property type="entry name" value="CPA2_transporter"/>
</dbReference>
<dbReference type="EMBL" id="CAWUHB010000003">
    <property type="protein sequence ID" value="CAK7211149.1"/>
    <property type="molecule type" value="Genomic_DNA"/>
</dbReference>
<keyword evidence="2" id="KW-0813">Transport</keyword>
<evidence type="ECO:0000256" key="2">
    <source>
        <dbReference type="ARBA" id="ARBA00022448"/>
    </source>
</evidence>
<evidence type="ECO:0000256" key="1">
    <source>
        <dbReference type="ARBA" id="ARBA00004141"/>
    </source>
</evidence>
<dbReference type="PANTHER" id="PTHR32468:SF0">
    <property type="entry name" value="K(+)_H(+) ANTIPORTER 1"/>
    <property type="match status" value="1"/>
</dbReference>
<evidence type="ECO:0000256" key="7">
    <source>
        <dbReference type="SAM" id="Phobius"/>
    </source>
</evidence>
<feature type="transmembrane region" description="Helical" evidence="7">
    <location>
        <begin position="148"/>
        <end position="171"/>
    </location>
</feature>
<name>A0ABP0AV45_9PEZI</name>
<feature type="domain" description="Cation/H+ exchanger transmembrane" evidence="8">
    <location>
        <begin position="64"/>
        <end position="451"/>
    </location>
</feature>
<accession>A0ABP0AV45</accession>
<feature type="transmembrane region" description="Helical" evidence="7">
    <location>
        <begin position="116"/>
        <end position="136"/>
    </location>
</feature>
<reference evidence="9 10" key="1">
    <citation type="submission" date="2024-01" db="EMBL/GenBank/DDBJ databases">
        <authorList>
            <person name="Allen C."/>
            <person name="Tagirdzhanova G."/>
        </authorList>
    </citation>
    <scope>NUCLEOTIDE SEQUENCE [LARGE SCALE GENOMIC DNA]</scope>
</reference>
<dbReference type="Pfam" id="PF00999">
    <property type="entry name" value="Na_H_Exchanger"/>
    <property type="match status" value="1"/>
</dbReference>
<keyword evidence="10" id="KW-1185">Reference proteome</keyword>
<evidence type="ECO:0000256" key="4">
    <source>
        <dbReference type="ARBA" id="ARBA00022989"/>
    </source>
</evidence>
<feature type="transmembrane region" description="Helical" evidence="7">
    <location>
        <begin position="291"/>
        <end position="309"/>
    </location>
</feature>
<dbReference type="PANTHER" id="PTHR32468">
    <property type="entry name" value="CATION/H + ANTIPORTER"/>
    <property type="match status" value="1"/>
</dbReference>
<feature type="transmembrane region" description="Helical" evidence="7">
    <location>
        <begin position="345"/>
        <end position="364"/>
    </location>
</feature>
<dbReference type="InterPro" id="IPR006153">
    <property type="entry name" value="Cation/H_exchanger_TM"/>
</dbReference>
<gene>
    <name evidence="9" type="ORF">SCUCBS95973_001033</name>
</gene>
<feature type="transmembrane region" description="Helical" evidence="7">
    <location>
        <begin position="217"/>
        <end position="244"/>
    </location>
</feature>
<keyword evidence="4 7" id="KW-1133">Transmembrane helix</keyword>
<proteinExistence type="predicted"/>
<keyword evidence="3 7" id="KW-0812">Transmembrane</keyword>
<comment type="caution">
    <text evidence="9">The sequence shown here is derived from an EMBL/GenBank/DDBJ whole genome shotgun (WGS) entry which is preliminary data.</text>
</comment>
<keyword evidence="5" id="KW-0406">Ion transport</keyword>
<dbReference type="Proteomes" id="UP001642405">
    <property type="component" value="Unassembled WGS sequence"/>
</dbReference>
<dbReference type="Gene3D" id="1.20.1530.20">
    <property type="match status" value="1"/>
</dbReference>